<evidence type="ECO:0000256" key="2">
    <source>
        <dbReference type="SAM" id="SignalP"/>
    </source>
</evidence>
<organism evidence="3 4">
    <name type="scientific">Handroanthus impetiginosus</name>
    <dbReference type="NCBI Taxonomy" id="429701"/>
    <lineage>
        <taxon>Eukaryota</taxon>
        <taxon>Viridiplantae</taxon>
        <taxon>Streptophyta</taxon>
        <taxon>Embryophyta</taxon>
        <taxon>Tracheophyta</taxon>
        <taxon>Spermatophyta</taxon>
        <taxon>Magnoliopsida</taxon>
        <taxon>eudicotyledons</taxon>
        <taxon>Gunneridae</taxon>
        <taxon>Pentapetalae</taxon>
        <taxon>asterids</taxon>
        <taxon>lamiids</taxon>
        <taxon>Lamiales</taxon>
        <taxon>Bignoniaceae</taxon>
        <taxon>Crescentiina</taxon>
        <taxon>Tabebuia alliance</taxon>
        <taxon>Handroanthus</taxon>
    </lineage>
</organism>
<keyword evidence="1" id="KW-1133">Transmembrane helix</keyword>
<dbReference type="Proteomes" id="UP000231279">
    <property type="component" value="Unassembled WGS sequence"/>
</dbReference>
<gene>
    <name evidence="3" type="ORF">CDL12_11028</name>
</gene>
<sequence>MIFFFMELFQILCFCFSQAEKWVKKACVLLGPTESLYLLLFTSSFVLISYSNEAVFVSLCLFIMVLPCLSLGFFFSGYFPRSVSCCHVEFFIRLLYVFVLFFFFFIIFLCVHDIAFSSLLIILVH</sequence>
<evidence type="ECO:0000313" key="4">
    <source>
        <dbReference type="Proteomes" id="UP000231279"/>
    </source>
</evidence>
<dbReference type="EMBL" id="NKXS01001894">
    <property type="protein sequence ID" value="PIN16322.1"/>
    <property type="molecule type" value="Genomic_DNA"/>
</dbReference>
<comment type="caution">
    <text evidence="3">The sequence shown here is derived from an EMBL/GenBank/DDBJ whole genome shotgun (WGS) entry which is preliminary data.</text>
</comment>
<feature type="transmembrane region" description="Helical" evidence="1">
    <location>
        <begin position="95"/>
        <end position="124"/>
    </location>
</feature>
<dbReference type="AlphaFoldDB" id="A0A2G9HFL7"/>
<feature type="chain" id="PRO_5013708429" evidence="2">
    <location>
        <begin position="20"/>
        <end position="125"/>
    </location>
</feature>
<proteinExistence type="predicted"/>
<keyword evidence="4" id="KW-1185">Reference proteome</keyword>
<accession>A0A2G9HFL7</accession>
<feature type="transmembrane region" description="Helical" evidence="1">
    <location>
        <begin position="55"/>
        <end position="75"/>
    </location>
</feature>
<keyword evidence="2" id="KW-0732">Signal</keyword>
<reference evidence="4" key="1">
    <citation type="journal article" date="2018" name="Gigascience">
        <title>Genome assembly of the Pink Ipe (Handroanthus impetiginosus, Bignoniaceae), a highly valued, ecologically keystone Neotropical timber forest tree.</title>
        <authorList>
            <person name="Silva-Junior O.B."/>
            <person name="Grattapaglia D."/>
            <person name="Novaes E."/>
            <person name="Collevatti R.G."/>
        </authorList>
    </citation>
    <scope>NUCLEOTIDE SEQUENCE [LARGE SCALE GENOMIC DNA]</scope>
    <source>
        <strain evidence="4">cv. UFG-1</strain>
    </source>
</reference>
<evidence type="ECO:0000256" key="1">
    <source>
        <dbReference type="SAM" id="Phobius"/>
    </source>
</evidence>
<evidence type="ECO:0000313" key="3">
    <source>
        <dbReference type="EMBL" id="PIN16322.1"/>
    </source>
</evidence>
<protein>
    <submittedName>
        <fullName evidence="3">Uncharacterized protein</fullName>
    </submittedName>
</protein>
<name>A0A2G9HFL7_9LAMI</name>
<keyword evidence="1" id="KW-0472">Membrane</keyword>
<keyword evidence="1" id="KW-0812">Transmembrane</keyword>
<feature type="signal peptide" evidence="2">
    <location>
        <begin position="1"/>
        <end position="19"/>
    </location>
</feature>
<feature type="transmembrane region" description="Helical" evidence="1">
    <location>
        <begin position="29"/>
        <end position="48"/>
    </location>
</feature>